<keyword evidence="3" id="KW-1185">Reference proteome</keyword>
<proteinExistence type="predicted"/>
<dbReference type="Proteomes" id="UP001432027">
    <property type="component" value="Unassembled WGS sequence"/>
</dbReference>
<accession>A0AAV5TEZ5</accession>
<feature type="transmembrane region" description="Helical" evidence="1">
    <location>
        <begin position="34"/>
        <end position="56"/>
    </location>
</feature>
<keyword evidence="1" id="KW-1133">Transmembrane helix</keyword>
<feature type="transmembrane region" description="Helical" evidence="1">
    <location>
        <begin position="192"/>
        <end position="220"/>
    </location>
</feature>
<evidence type="ECO:0000313" key="2">
    <source>
        <dbReference type="EMBL" id="GMS91678.1"/>
    </source>
</evidence>
<keyword evidence="1" id="KW-0472">Membrane</keyword>
<gene>
    <name evidence="2" type="ORF">PENTCL1PPCAC_13853</name>
</gene>
<feature type="transmembrane region" description="Helical" evidence="1">
    <location>
        <begin position="76"/>
        <end position="94"/>
    </location>
</feature>
<keyword evidence="1" id="KW-0812">Transmembrane</keyword>
<evidence type="ECO:0000256" key="1">
    <source>
        <dbReference type="SAM" id="Phobius"/>
    </source>
</evidence>
<dbReference type="PANTHER" id="PTHR22943">
    <property type="entry name" value="7-TRANSMEMBRANE DOMAIN RECEPTOR C.ELEGANS"/>
    <property type="match status" value="1"/>
</dbReference>
<dbReference type="SUPFAM" id="SSF81321">
    <property type="entry name" value="Family A G protein-coupled receptor-like"/>
    <property type="match status" value="1"/>
</dbReference>
<dbReference type="PANTHER" id="PTHR22943:SF248">
    <property type="entry name" value="SEVEN TM RECEPTOR"/>
    <property type="match status" value="1"/>
</dbReference>
<name>A0AAV5TEZ5_9BILA</name>
<sequence length="305" mass="35331">MPVSILTHQLSTGAPYGLALFSHTVLFWPEHLRLAMNLLLVVLFMEHFILLSFHFLYRYLALCNPSLLHLHSGKCAVVFILVNFLFCGITAKSFSDIWCYSKSETYFVEQLRTEYNLDILAVPQPGYFSVNFKKFRNNQLVWNWPVLRAIVAVTIPAAFSIVVCFVCIFLILRCFSTNTLKVRFRHLQIQLFHALLFQFSVPMVLVCLPFTLSIGLPLIGLNIGQFAKVLSLAFEFYPAIDPFIVIIVVPRFRRIIIEKLLGLYGQKWRHNEIRERTRLAHYLELIMGRDTTSVADIRKRSERAL</sequence>
<protein>
    <recommendedName>
        <fullName evidence="4">G protein-coupled receptor</fullName>
    </recommendedName>
</protein>
<feature type="transmembrane region" description="Helical" evidence="1">
    <location>
        <begin position="226"/>
        <end position="249"/>
    </location>
</feature>
<dbReference type="InterPro" id="IPR019428">
    <property type="entry name" value="7TM_GPCR_serpentine_rcpt_Str"/>
</dbReference>
<evidence type="ECO:0000313" key="3">
    <source>
        <dbReference type="Proteomes" id="UP001432027"/>
    </source>
</evidence>
<evidence type="ECO:0008006" key="4">
    <source>
        <dbReference type="Google" id="ProtNLM"/>
    </source>
</evidence>
<dbReference type="EMBL" id="BTSX01000004">
    <property type="protein sequence ID" value="GMS91678.1"/>
    <property type="molecule type" value="Genomic_DNA"/>
</dbReference>
<reference evidence="2" key="1">
    <citation type="submission" date="2023-10" db="EMBL/GenBank/DDBJ databases">
        <title>Genome assembly of Pristionchus species.</title>
        <authorList>
            <person name="Yoshida K."/>
            <person name="Sommer R.J."/>
        </authorList>
    </citation>
    <scope>NUCLEOTIDE SEQUENCE</scope>
    <source>
        <strain evidence="2">RS0144</strain>
    </source>
</reference>
<organism evidence="2 3">
    <name type="scientific">Pristionchus entomophagus</name>
    <dbReference type="NCBI Taxonomy" id="358040"/>
    <lineage>
        <taxon>Eukaryota</taxon>
        <taxon>Metazoa</taxon>
        <taxon>Ecdysozoa</taxon>
        <taxon>Nematoda</taxon>
        <taxon>Chromadorea</taxon>
        <taxon>Rhabditida</taxon>
        <taxon>Rhabditina</taxon>
        <taxon>Diplogasteromorpha</taxon>
        <taxon>Diplogasteroidea</taxon>
        <taxon>Neodiplogasteridae</taxon>
        <taxon>Pristionchus</taxon>
    </lineage>
</organism>
<feature type="transmembrane region" description="Helical" evidence="1">
    <location>
        <begin position="146"/>
        <end position="172"/>
    </location>
</feature>
<comment type="caution">
    <text evidence="2">The sequence shown here is derived from an EMBL/GenBank/DDBJ whole genome shotgun (WGS) entry which is preliminary data.</text>
</comment>
<dbReference type="AlphaFoldDB" id="A0AAV5TEZ5"/>
<feature type="non-terminal residue" evidence="2">
    <location>
        <position position="305"/>
    </location>
</feature>
<dbReference type="Pfam" id="PF10326">
    <property type="entry name" value="7TM_GPCR_Str"/>
    <property type="match status" value="1"/>
</dbReference>